<evidence type="ECO:0000313" key="2">
    <source>
        <dbReference type="Proteomes" id="UP000284495"/>
    </source>
</evidence>
<proteinExistence type="predicted"/>
<evidence type="ECO:0000313" key="1">
    <source>
        <dbReference type="EMBL" id="RHL40862.1"/>
    </source>
</evidence>
<reference evidence="1 2" key="1">
    <citation type="submission" date="2018-08" db="EMBL/GenBank/DDBJ databases">
        <title>A genome reference for cultivated species of the human gut microbiota.</title>
        <authorList>
            <person name="Zou Y."/>
            <person name="Xue W."/>
            <person name="Luo G."/>
        </authorList>
    </citation>
    <scope>NUCLEOTIDE SEQUENCE [LARGE SCALE GENOMIC DNA]</scope>
    <source>
        <strain evidence="1 2">AF38-2</strain>
    </source>
</reference>
<protein>
    <submittedName>
        <fullName evidence="1">Outer membrane insertion protein</fullName>
    </submittedName>
</protein>
<name>A0A415KX71_9BACE</name>
<dbReference type="AlphaFoldDB" id="A0A415KX71"/>
<dbReference type="SUPFAM" id="SSF56925">
    <property type="entry name" value="OMPA-like"/>
    <property type="match status" value="1"/>
</dbReference>
<accession>A0A415KX71</accession>
<dbReference type="InterPro" id="IPR011250">
    <property type="entry name" value="OMP/PagP_B-barrel"/>
</dbReference>
<gene>
    <name evidence="1" type="ORF">DW027_03140</name>
</gene>
<dbReference type="EMBL" id="QROO01000003">
    <property type="protein sequence ID" value="RHL40862.1"/>
    <property type="molecule type" value="Genomic_DNA"/>
</dbReference>
<organism evidence="1 2">
    <name type="scientific">Bacteroides xylanisolvens</name>
    <dbReference type="NCBI Taxonomy" id="371601"/>
    <lineage>
        <taxon>Bacteria</taxon>
        <taxon>Pseudomonadati</taxon>
        <taxon>Bacteroidota</taxon>
        <taxon>Bacteroidia</taxon>
        <taxon>Bacteroidales</taxon>
        <taxon>Bacteroidaceae</taxon>
        <taxon>Bacteroides</taxon>
    </lineage>
</organism>
<sequence>MKGLRIYLFAFLACVALDEATAQQDTATVQPSFNALNYSLQKRYHPGDKVQFERKKGTLNLFVSAFAGFDKLLSREETDFAVGSFFGASVGKNVSRVSTFRGSLFGGSYTRNFNHARLTRWGAELDYMFNVSTFIAGYNPGRMFEVSTVSGLGYQLAFLEKQSAHVGEFHLGLQFRLHTSPSFDFYLEPRAMIQTDGMSRMIQHNWHKYDLSFGATAGLTYRFQAAPLTSRMKMLDGDGLADNTFVSFASGMQMQLSKMTSDIGTLKSAGPAFSLSLGKWLTPAFGIRLSGFSSADTWHEQKKGSYLLKNDGAKGACYEMATYTGGRLEGMFKLLYFFNGRQTDAPFDINLLAGGEFGHMRKENDDTPVKCGYTGFTGGAQFKFQLTDYLAFFVEPHTSLISYSLNQTSESGKNYREKYSDYLFNLNIGLEIRRSSAVHIAERSLNRELFQPSYFVSVGAGGCLPLQLRRYTMQRKIDYIASASVGRHLTPLSSFRVAGDYSRFSVSTLSGDVDYGLVSVGADYLFNLSNCMAGYVPERKFDCYLLAGLVGAVRTKPEVVSEDLSGEWGKSRFVVGGDLGLLCSYRLNQSFGVYLEPKVRFYGSKLLPHENLSGSDAMMSVQVGAFYHF</sequence>
<dbReference type="RefSeq" id="WP_118196171.1">
    <property type="nucleotide sequence ID" value="NZ_JAQEAW010000025.1"/>
</dbReference>
<dbReference type="Proteomes" id="UP000284495">
    <property type="component" value="Unassembled WGS sequence"/>
</dbReference>
<comment type="caution">
    <text evidence="1">The sequence shown here is derived from an EMBL/GenBank/DDBJ whole genome shotgun (WGS) entry which is preliminary data.</text>
</comment>